<reference evidence="5" key="1">
    <citation type="journal article" date="2020" name="Fungal Divers.">
        <title>Resolving the Mortierellaceae phylogeny through synthesis of multi-gene phylogenetics and phylogenomics.</title>
        <authorList>
            <person name="Vandepol N."/>
            <person name="Liber J."/>
            <person name="Desiro A."/>
            <person name="Na H."/>
            <person name="Kennedy M."/>
            <person name="Barry K."/>
            <person name="Grigoriev I.V."/>
            <person name="Miller A.N."/>
            <person name="O'Donnell K."/>
            <person name="Stajich J.E."/>
            <person name="Bonito G."/>
        </authorList>
    </citation>
    <scope>NUCLEOTIDE SEQUENCE</scope>
    <source>
        <strain evidence="5">NVP1</strain>
    </source>
</reference>
<dbReference type="GO" id="GO:0019760">
    <property type="term" value="P:glucosinolate metabolic process"/>
    <property type="evidence" value="ECO:0007669"/>
    <property type="project" value="UniProtKB-ARBA"/>
</dbReference>
<feature type="region of interest" description="Disordered" evidence="3">
    <location>
        <begin position="385"/>
        <end position="445"/>
    </location>
</feature>
<protein>
    <recommendedName>
        <fullName evidence="7">Galactose oxidase</fullName>
    </recommendedName>
</protein>
<feature type="compositionally biased region" description="Polar residues" evidence="3">
    <location>
        <begin position="386"/>
        <end position="400"/>
    </location>
</feature>
<feature type="compositionally biased region" description="Low complexity" evidence="3">
    <location>
        <begin position="407"/>
        <end position="429"/>
    </location>
</feature>
<keyword evidence="6" id="KW-1185">Reference proteome</keyword>
<evidence type="ECO:0000313" key="6">
    <source>
        <dbReference type="Proteomes" id="UP000696485"/>
    </source>
</evidence>
<dbReference type="InterPro" id="IPR015915">
    <property type="entry name" value="Kelch-typ_b-propeller"/>
</dbReference>
<dbReference type="InterPro" id="IPR011043">
    <property type="entry name" value="Gal_Oxase/kelch_b-propeller"/>
</dbReference>
<evidence type="ECO:0000256" key="2">
    <source>
        <dbReference type="ARBA" id="ARBA00023004"/>
    </source>
</evidence>
<name>A0A9P5SH10_9FUNG</name>
<feature type="region of interest" description="Disordered" evidence="3">
    <location>
        <begin position="525"/>
        <end position="580"/>
    </location>
</feature>
<organism evidence="5 6">
    <name type="scientific">Podila minutissima</name>
    <dbReference type="NCBI Taxonomy" id="64525"/>
    <lineage>
        <taxon>Eukaryota</taxon>
        <taxon>Fungi</taxon>
        <taxon>Fungi incertae sedis</taxon>
        <taxon>Mucoromycota</taxon>
        <taxon>Mortierellomycotina</taxon>
        <taxon>Mortierellomycetes</taxon>
        <taxon>Mortierellales</taxon>
        <taxon>Mortierellaceae</taxon>
        <taxon>Podila</taxon>
    </lineage>
</organism>
<dbReference type="Gene3D" id="2.120.10.80">
    <property type="entry name" value="Kelch-type beta propeller"/>
    <property type="match status" value="1"/>
</dbReference>
<dbReference type="SUPFAM" id="SSF50965">
    <property type="entry name" value="Galactose oxidase, central domain"/>
    <property type="match status" value="1"/>
</dbReference>
<keyword evidence="4" id="KW-1133">Transmembrane helix</keyword>
<dbReference type="Pfam" id="PF24681">
    <property type="entry name" value="Kelch_KLHDC2_KLHL20_DRC7"/>
    <property type="match status" value="1"/>
</dbReference>
<feature type="compositionally biased region" description="Polar residues" evidence="3">
    <location>
        <begin position="549"/>
        <end position="565"/>
    </location>
</feature>
<proteinExistence type="predicted"/>
<evidence type="ECO:0000256" key="3">
    <source>
        <dbReference type="SAM" id="MobiDB-lite"/>
    </source>
</evidence>
<dbReference type="PANTHER" id="PTHR47435">
    <property type="entry name" value="KELCH REPEAT PROTEIN (AFU_ORTHOLOGUE AFUA_5G12780)"/>
    <property type="match status" value="1"/>
</dbReference>
<keyword evidence="4" id="KW-0472">Membrane</keyword>
<dbReference type="Proteomes" id="UP000696485">
    <property type="component" value="Unassembled WGS sequence"/>
</dbReference>
<evidence type="ECO:0000313" key="5">
    <source>
        <dbReference type="EMBL" id="KAF9326157.1"/>
    </source>
</evidence>
<keyword evidence="4" id="KW-0812">Transmembrane</keyword>
<comment type="caution">
    <text evidence="5">The sequence shown here is derived from an EMBL/GenBank/DDBJ whole genome shotgun (WGS) entry which is preliminary data.</text>
</comment>
<gene>
    <name evidence="5" type="ORF">BG006_010387</name>
</gene>
<dbReference type="AlphaFoldDB" id="A0A9P5SH10"/>
<evidence type="ECO:0000256" key="4">
    <source>
        <dbReference type="SAM" id="Phobius"/>
    </source>
</evidence>
<evidence type="ECO:0008006" key="7">
    <source>
        <dbReference type="Google" id="ProtNLM"/>
    </source>
</evidence>
<keyword evidence="2" id="KW-0408">Iron</keyword>
<keyword evidence="1" id="KW-0677">Repeat</keyword>
<feature type="compositionally biased region" description="Low complexity" evidence="3">
    <location>
        <begin position="525"/>
        <end position="548"/>
    </location>
</feature>
<dbReference type="PANTHER" id="PTHR47435:SF4">
    <property type="entry name" value="KELCH REPEAT PROTEIN (AFU_ORTHOLOGUE AFUA_5G12780)"/>
    <property type="match status" value="1"/>
</dbReference>
<feature type="transmembrane region" description="Helical" evidence="4">
    <location>
        <begin position="350"/>
        <end position="372"/>
    </location>
</feature>
<accession>A0A9P5SH10</accession>
<dbReference type="EMBL" id="JAAAUY010000819">
    <property type="protein sequence ID" value="KAF9326157.1"/>
    <property type="molecule type" value="Genomic_DNA"/>
</dbReference>
<sequence>MTALGSYSVYIEDKAMYIALGSTIAAYATQTFSLDLASSWDTTSPKFTQLSNLGAPADHLVPNMLLNDQSWLVISNNRSYRYNIQANTWSTVATLAKLFPVNEWILSGATDVSTGLVYIPNGYFVSTPILNTTTMMQYNVATGTTASLPMTNGPNGVRAFAIAWNQAVRKLVVTSGFVNQITVHGLHIYDALAGWTQPTTTGATPPPREQHCMVSAGAKIVLYGGFAERTQKVVMSDIWILDLTSWTWTQGANAGASNARANHICGYSNGQFIVWGGKGKDTVVTNNVTMIYNLNTHAWTTTFVPNPAVITTTTTSSSRASGASSSLSTPTSSGASSINGSNSSGSKTSVGMIIGIVGAMVVIGAFSGFIVYRRKKASPQPVEYNFSGNKYQPQPGSAPSNFAPAQVGSSPNNCGPGPVPVQVGSSPNNYGPGPVSVHVGSSNPGFPGKYQTTPATPTNVNHVWTSPVMYTPVSTGYSQQHVQYPQPSQAQFAYPLQQPFQQSLQPYQGHQQASFAILQPAPSVVSVQPSSRPTSSPCQQSSSSTPSTVHNLSVSPTMSGQSEQNYALPISTPPSSHLETRSFTERLVVPPIPPRAPQVHNS</sequence>
<feature type="region of interest" description="Disordered" evidence="3">
    <location>
        <begin position="314"/>
        <end position="345"/>
    </location>
</feature>
<evidence type="ECO:0000256" key="1">
    <source>
        <dbReference type="ARBA" id="ARBA00022737"/>
    </source>
</evidence>